<gene>
    <name evidence="1" type="ORF">ACFSW7_04365</name>
</gene>
<name>A0ABW5UVE4_9MICO</name>
<reference evidence="2" key="1">
    <citation type="journal article" date="2019" name="Int. J. Syst. Evol. Microbiol.">
        <title>The Global Catalogue of Microorganisms (GCM) 10K type strain sequencing project: providing services to taxonomists for standard genome sequencing and annotation.</title>
        <authorList>
            <consortium name="The Broad Institute Genomics Platform"/>
            <consortium name="The Broad Institute Genome Sequencing Center for Infectious Disease"/>
            <person name="Wu L."/>
            <person name="Ma J."/>
        </authorList>
    </citation>
    <scope>NUCLEOTIDE SEQUENCE [LARGE SCALE GENOMIC DNA]</scope>
    <source>
        <strain evidence="2">TISTR 1514</strain>
    </source>
</reference>
<sequence length="173" mass="19419">MTQASIPGAKRATGDDEILQFVRLCMDLDWRNSESEFRAVLEQQLGWQPAADLTLTTPSGAEAGLLSDEESTDQIELVHTSWLDDATEDQIDDRIDAVCDLIEPEFNREGEQGDTFDGEIGIYWILDNGTKFWVTEHAVLAASPKLAEMERLLEENPEAFDDLDLDLDLDLDD</sequence>
<evidence type="ECO:0000313" key="1">
    <source>
        <dbReference type="EMBL" id="MFD2757613.1"/>
    </source>
</evidence>
<comment type="caution">
    <text evidence="1">The sequence shown here is derived from an EMBL/GenBank/DDBJ whole genome shotgun (WGS) entry which is preliminary data.</text>
</comment>
<dbReference type="RefSeq" id="WP_019619864.1">
    <property type="nucleotide sequence ID" value="NZ_JBHUNE010000003.1"/>
</dbReference>
<protein>
    <submittedName>
        <fullName evidence="1">Uncharacterized protein</fullName>
    </submittedName>
</protein>
<keyword evidence="2" id="KW-1185">Reference proteome</keyword>
<proteinExistence type="predicted"/>
<organism evidence="1 2">
    <name type="scientific">Gulosibacter faecalis</name>
    <dbReference type="NCBI Taxonomy" id="272240"/>
    <lineage>
        <taxon>Bacteria</taxon>
        <taxon>Bacillati</taxon>
        <taxon>Actinomycetota</taxon>
        <taxon>Actinomycetes</taxon>
        <taxon>Micrococcales</taxon>
        <taxon>Microbacteriaceae</taxon>
        <taxon>Gulosibacter</taxon>
    </lineage>
</organism>
<dbReference type="EMBL" id="JBHUNE010000003">
    <property type="protein sequence ID" value="MFD2757613.1"/>
    <property type="molecule type" value="Genomic_DNA"/>
</dbReference>
<dbReference type="Proteomes" id="UP001597492">
    <property type="component" value="Unassembled WGS sequence"/>
</dbReference>
<evidence type="ECO:0000313" key="2">
    <source>
        <dbReference type="Proteomes" id="UP001597492"/>
    </source>
</evidence>
<accession>A0ABW5UVE4</accession>